<comment type="cofactor">
    <cofactor evidence="5">
        <name>heme</name>
        <dbReference type="ChEBI" id="CHEBI:30413"/>
    </cofactor>
</comment>
<dbReference type="GO" id="GO:0016705">
    <property type="term" value="F:oxidoreductase activity, acting on paired donors, with incorporation or reduction of molecular oxygen"/>
    <property type="evidence" value="ECO:0007669"/>
    <property type="project" value="InterPro"/>
</dbReference>
<keyword evidence="4 5" id="KW-0408">Iron</keyword>
<dbReference type="InterPro" id="IPR036396">
    <property type="entry name" value="Cyt_P450_sf"/>
</dbReference>
<keyword evidence="6" id="KW-0503">Monooxygenase</keyword>
<dbReference type="InterPro" id="IPR050364">
    <property type="entry name" value="Cytochrome_P450_fung"/>
</dbReference>
<evidence type="ECO:0000256" key="2">
    <source>
        <dbReference type="ARBA" id="ARBA00022723"/>
    </source>
</evidence>
<dbReference type="Gene3D" id="1.10.630.10">
    <property type="entry name" value="Cytochrome P450"/>
    <property type="match status" value="1"/>
</dbReference>
<sequence length="583" mass="64625">MHSKRSLMQLIALFDPLKAGSPAAFLSLDRGTLTLGNIEAIMTPATILLTVPLGLFLIYFLKQSFTKRTTAPLPPGPPPKPLIGNLRDLPSPDQQSWAHWLKHKDLYGPISSLTVFGQTIVIINEARIAFDLLEKRSTIYSSRPRMVFAGEMYSFTQARPFRNSSLFSVLRIGWEHSLAMQPYSDTFRAYRKAMHRVLGTKNAISQFDQLQEVEVRRLLLRILKKPDNLVHHIRTATGAVILKIAYGYDIAPHGDDPLVALANKTLDQFSLAATPGAWIVDTIPALRYLPSWIPGAGFQRTAETMRDTLRVAVEKPYRFVLKQMESGRYSHSYLSNLLSETKEGSQSAEEEQVNKWTATSIYTGGADTTVSALSTFFLAMALHPHVQQKAQAELDAVLSPHNLPSLTDRPRLPYIEAVAKETLRWHPVGPMGIPHTCTEDNIYNNYLIPQGALVMPNIWAFTHDPAVYRDASAFNPSRFLGPTPEADPANLAFGFGRRICPGRLLADSSLFLAIAQVLAVFEIRIASEASAKTEFLPGVISHPVLGGLDVRPRSWGHEELVRGVEVDYPFGVGSVGELEGIVI</sequence>
<feature type="binding site" description="axial binding residue" evidence="5">
    <location>
        <position position="500"/>
    </location>
    <ligand>
        <name>heme</name>
        <dbReference type="ChEBI" id="CHEBI:30413"/>
    </ligand>
    <ligandPart>
        <name>Fe</name>
        <dbReference type="ChEBI" id="CHEBI:18248"/>
    </ligandPart>
</feature>
<dbReference type="InterPro" id="IPR017972">
    <property type="entry name" value="Cyt_P450_CS"/>
</dbReference>
<evidence type="ECO:0000256" key="5">
    <source>
        <dbReference type="PIRSR" id="PIRSR602401-1"/>
    </source>
</evidence>
<dbReference type="Pfam" id="PF00067">
    <property type="entry name" value="p450"/>
    <property type="match status" value="1"/>
</dbReference>
<dbReference type="EMBL" id="PVWQ01000005">
    <property type="protein sequence ID" value="RDW81591.1"/>
    <property type="molecule type" value="Genomic_DNA"/>
</dbReference>
<reference evidence="8 9" key="1">
    <citation type="journal article" date="2018" name="IMA Fungus">
        <title>IMA Genome-F 9: Draft genome sequence of Annulohypoxylon stygium, Aspergillus mulundensis, Berkeleyomyces basicola (syn. Thielaviopsis basicola), Ceratocystis smalleyi, two Cercospora beticola strains, Coleophoma cylindrospora, Fusarium fracticaudum, Phialophora cf. hyalina, and Morchella septimelata.</title>
        <authorList>
            <person name="Wingfield B.D."/>
            <person name="Bills G.F."/>
            <person name="Dong Y."/>
            <person name="Huang W."/>
            <person name="Nel W.J."/>
            <person name="Swalarsk-Parry B.S."/>
            <person name="Vaghefi N."/>
            <person name="Wilken P.M."/>
            <person name="An Z."/>
            <person name="de Beer Z.W."/>
            <person name="De Vos L."/>
            <person name="Chen L."/>
            <person name="Duong T.A."/>
            <person name="Gao Y."/>
            <person name="Hammerbacher A."/>
            <person name="Kikkert J.R."/>
            <person name="Li Y."/>
            <person name="Li H."/>
            <person name="Li K."/>
            <person name="Li Q."/>
            <person name="Liu X."/>
            <person name="Ma X."/>
            <person name="Naidoo K."/>
            <person name="Pethybridge S.J."/>
            <person name="Sun J."/>
            <person name="Steenkamp E.T."/>
            <person name="van der Nest M.A."/>
            <person name="van Wyk S."/>
            <person name="Wingfield M.J."/>
            <person name="Xiong C."/>
            <person name="Yue Q."/>
            <person name="Zhang X."/>
        </authorList>
    </citation>
    <scope>NUCLEOTIDE SEQUENCE [LARGE SCALE GENOMIC DNA]</scope>
    <source>
        <strain evidence="8 9">DSM 5745</strain>
    </source>
</reference>
<evidence type="ECO:0000313" key="9">
    <source>
        <dbReference type="Proteomes" id="UP000256690"/>
    </source>
</evidence>
<gene>
    <name evidence="8" type="ORF">DSM5745_05148</name>
</gene>
<evidence type="ECO:0000256" key="1">
    <source>
        <dbReference type="ARBA" id="ARBA00010617"/>
    </source>
</evidence>
<evidence type="ECO:0000313" key="8">
    <source>
        <dbReference type="EMBL" id="RDW81591.1"/>
    </source>
</evidence>
<dbReference type="PRINTS" id="PR00385">
    <property type="entry name" value="P450"/>
</dbReference>
<protein>
    <submittedName>
        <fullName evidence="8">Putative Cytochrome P450</fullName>
    </submittedName>
</protein>
<dbReference type="PANTHER" id="PTHR46300:SF12">
    <property type="entry name" value="P450, PUTATIVE (EUROFUNG)-RELATED"/>
    <property type="match status" value="1"/>
</dbReference>
<dbReference type="GO" id="GO:0005506">
    <property type="term" value="F:iron ion binding"/>
    <property type="evidence" value="ECO:0007669"/>
    <property type="project" value="InterPro"/>
</dbReference>
<keyword evidence="2 5" id="KW-0479">Metal-binding</keyword>
<keyword evidence="7" id="KW-0812">Transmembrane</keyword>
<accession>A0A3D8S698</accession>
<dbReference type="PROSITE" id="PS00086">
    <property type="entry name" value="CYTOCHROME_P450"/>
    <property type="match status" value="1"/>
</dbReference>
<name>A0A3D8S698_9EURO</name>
<organism evidence="8 9">
    <name type="scientific">Aspergillus mulundensis</name>
    <dbReference type="NCBI Taxonomy" id="1810919"/>
    <lineage>
        <taxon>Eukaryota</taxon>
        <taxon>Fungi</taxon>
        <taxon>Dikarya</taxon>
        <taxon>Ascomycota</taxon>
        <taxon>Pezizomycotina</taxon>
        <taxon>Eurotiomycetes</taxon>
        <taxon>Eurotiomycetidae</taxon>
        <taxon>Eurotiales</taxon>
        <taxon>Aspergillaceae</taxon>
        <taxon>Aspergillus</taxon>
        <taxon>Aspergillus subgen. Nidulantes</taxon>
    </lineage>
</organism>
<keyword evidence="9" id="KW-1185">Reference proteome</keyword>
<keyword evidence="5 6" id="KW-0349">Heme</keyword>
<dbReference type="GO" id="GO:0020037">
    <property type="term" value="F:heme binding"/>
    <property type="evidence" value="ECO:0007669"/>
    <property type="project" value="InterPro"/>
</dbReference>
<dbReference type="PRINTS" id="PR00463">
    <property type="entry name" value="EP450I"/>
</dbReference>
<dbReference type="CDD" id="cd11065">
    <property type="entry name" value="CYP64-like"/>
    <property type="match status" value="1"/>
</dbReference>
<proteinExistence type="inferred from homology"/>
<evidence type="ECO:0000256" key="3">
    <source>
        <dbReference type="ARBA" id="ARBA00023002"/>
    </source>
</evidence>
<comment type="caution">
    <text evidence="8">The sequence shown here is derived from an EMBL/GenBank/DDBJ whole genome shotgun (WGS) entry which is preliminary data.</text>
</comment>
<evidence type="ECO:0000256" key="7">
    <source>
        <dbReference type="SAM" id="Phobius"/>
    </source>
</evidence>
<dbReference type="PANTHER" id="PTHR46300">
    <property type="entry name" value="P450, PUTATIVE (EUROFUNG)-RELATED-RELATED"/>
    <property type="match status" value="1"/>
</dbReference>
<dbReference type="Proteomes" id="UP000256690">
    <property type="component" value="Unassembled WGS sequence"/>
</dbReference>
<dbReference type="STRING" id="1810919.A0A3D8S698"/>
<comment type="similarity">
    <text evidence="1 6">Belongs to the cytochrome P450 family.</text>
</comment>
<keyword evidence="7" id="KW-0472">Membrane</keyword>
<evidence type="ECO:0000256" key="6">
    <source>
        <dbReference type="RuleBase" id="RU000461"/>
    </source>
</evidence>
<dbReference type="InterPro" id="IPR002401">
    <property type="entry name" value="Cyt_P450_E_grp-I"/>
</dbReference>
<dbReference type="GeneID" id="38115518"/>
<dbReference type="OrthoDB" id="2789670at2759"/>
<dbReference type="InterPro" id="IPR001128">
    <property type="entry name" value="Cyt_P450"/>
</dbReference>
<keyword evidence="3 6" id="KW-0560">Oxidoreductase</keyword>
<keyword evidence="7" id="KW-1133">Transmembrane helix</keyword>
<dbReference type="AlphaFoldDB" id="A0A3D8S698"/>
<dbReference type="GO" id="GO:0004497">
    <property type="term" value="F:monooxygenase activity"/>
    <property type="evidence" value="ECO:0007669"/>
    <property type="project" value="UniProtKB-KW"/>
</dbReference>
<dbReference type="RefSeq" id="XP_026604644.1">
    <property type="nucleotide sequence ID" value="XM_026747164.1"/>
</dbReference>
<evidence type="ECO:0000256" key="4">
    <source>
        <dbReference type="ARBA" id="ARBA00023004"/>
    </source>
</evidence>
<feature type="transmembrane region" description="Helical" evidence="7">
    <location>
        <begin position="43"/>
        <end position="61"/>
    </location>
</feature>
<dbReference type="SUPFAM" id="SSF48264">
    <property type="entry name" value="Cytochrome P450"/>
    <property type="match status" value="1"/>
</dbReference>